<dbReference type="EMBL" id="JARJCM010000041">
    <property type="protein sequence ID" value="KAJ7036858.1"/>
    <property type="molecule type" value="Genomic_DNA"/>
</dbReference>
<sequence>MTLTDPTSLPHLPPEVVDVILDHLASHPRTLRRCSVVARAWLPRSRHHLFRRLSISTSQLYRFLARCELFGPAVVSLVFRASRRWHHVITALLCDRARCGSFLSYTSLTSLQLTGLHFPALDQLDQLIAAFPRLENIYLLDITWNKTQSTSALNYSAAFSRLRHLSLSARDLDPFLAWLGGQDLAVLESFSLTLLDGNSTAQILAFLSKRALRSVQIGPQGSQPCQQLVQQICEAHTLFPSSEVLLNDGRMSFFDLRPFLPLPPIRLKQFLDMSVHVVCQHRVALGFGSVHMELQLAQLDELLSCQRLAGIRRFLLFLDAEYDVAYISRQMPISTQRGVLVFWNLRSRSVGI</sequence>
<reference evidence="1" key="1">
    <citation type="submission" date="2023-03" db="EMBL/GenBank/DDBJ databases">
        <title>Massive genome expansion in bonnet fungi (Mycena s.s.) driven by repeated elements and novel gene families across ecological guilds.</title>
        <authorList>
            <consortium name="Lawrence Berkeley National Laboratory"/>
            <person name="Harder C.B."/>
            <person name="Miyauchi S."/>
            <person name="Viragh M."/>
            <person name="Kuo A."/>
            <person name="Thoen E."/>
            <person name="Andreopoulos B."/>
            <person name="Lu D."/>
            <person name="Skrede I."/>
            <person name="Drula E."/>
            <person name="Henrissat B."/>
            <person name="Morin E."/>
            <person name="Kohler A."/>
            <person name="Barry K."/>
            <person name="LaButti K."/>
            <person name="Morin E."/>
            <person name="Salamov A."/>
            <person name="Lipzen A."/>
            <person name="Mereny Z."/>
            <person name="Hegedus B."/>
            <person name="Baldrian P."/>
            <person name="Stursova M."/>
            <person name="Weitz H."/>
            <person name="Taylor A."/>
            <person name="Grigoriev I.V."/>
            <person name="Nagy L.G."/>
            <person name="Martin F."/>
            <person name="Kauserud H."/>
        </authorList>
    </citation>
    <scope>NUCLEOTIDE SEQUENCE</scope>
    <source>
        <strain evidence="1">CBHHK200</strain>
    </source>
</reference>
<gene>
    <name evidence="1" type="ORF">C8F04DRAFT_1094608</name>
    <name evidence="2" type="ORF">C8F04DRAFT_299688</name>
</gene>
<comment type="caution">
    <text evidence="1">The sequence shown here is derived from an EMBL/GenBank/DDBJ whole genome shotgun (WGS) entry which is preliminary data.</text>
</comment>
<name>A0AAD6T2T6_9AGAR</name>
<evidence type="ECO:0008006" key="4">
    <source>
        <dbReference type="Google" id="ProtNLM"/>
    </source>
</evidence>
<dbReference type="AlphaFoldDB" id="A0AAD6T2T6"/>
<proteinExistence type="predicted"/>
<evidence type="ECO:0000313" key="2">
    <source>
        <dbReference type="EMBL" id="KAJ7039712.1"/>
    </source>
</evidence>
<dbReference type="SUPFAM" id="SSF52047">
    <property type="entry name" value="RNI-like"/>
    <property type="match status" value="1"/>
</dbReference>
<protein>
    <recommendedName>
        <fullName evidence="4">F-box domain-containing protein</fullName>
    </recommendedName>
</protein>
<evidence type="ECO:0000313" key="1">
    <source>
        <dbReference type="EMBL" id="KAJ7036858.1"/>
    </source>
</evidence>
<dbReference type="Proteomes" id="UP001218188">
    <property type="component" value="Unassembled WGS sequence"/>
</dbReference>
<accession>A0AAD6T2T6</accession>
<dbReference type="EMBL" id="JARJCM010000026">
    <property type="protein sequence ID" value="KAJ7039712.1"/>
    <property type="molecule type" value="Genomic_DNA"/>
</dbReference>
<keyword evidence="3" id="KW-1185">Reference proteome</keyword>
<evidence type="ECO:0000313" key="3">
    <source>
        <dbReference type="Proteomes" id="UP001218188"/>
    </source>
</evidence>
<organism evidence="1 3">
    <name type="scientific">Mycena alexandri</name>
    <dbReference type="NCBI Taxonomy" id="1745969"/>
    <lineage>
        <taxon>Eukaryota</taxon>
        <taxon>Fungi</taxon>
        <taxon>Dikarya</taxon>
        <taxon>Basidiomycota</taxon>
        <taxon>Agaricomycotina</taxon>
        <taxon>Agaricomycetes</taxon>
        <taxon>Agaricomycetidae</taxon>
        <taxon>Agaricales</taxon>
        <taxon>Marasmiineae</taxon>
        <taxon>Mycenaceae</taxon>
        <taxon>Mycena</taxon>
    </lineage>
</organism>